<dbReference type="EMBL" id="GGEC01007472">
    <property type="protein sequence ID" value="MBW87955.1"/>
    <property type="molecule type" value="Transcribed_RNA"/>
</dbReference>
<protein>
    <submittedName>
        <fullName evidence="1">Uncharacterized protein</fullName>
    </submittedName>
</protein>
<organism evidence="1">
    <name type="scientific">Rhizophora mucronata</name>
    <name type="common">Asiatic mangrove</name>
    <dbReference type="NCBI Taxonomy" id="61149"/>
    <lineage>
        <taxon>Eukaryota</taxon>
        <taxon>Viridiplantae</taxon>
        <taxon>Streptophyta</taxon>
        <taxon>Embryophyta</taxon>
        <taxon>Tracheophyta</taxon>
        <taxon>Spermatophyta</taxon>
        <taxon>Magnoliopsida</taxon>
        <taxon>eudicotyledons</taxon>
        <taxon>Gunneridae</taxon>
        <taxon>Pentapetalae</taxon>
        <taxon>rosids</taxon>
        <taxon>fabids</taxon>
        <taxon>Malpighiales</taxon>
        <taxon>Rhizophoraceae</taxon>
        <taxon>Rhizophora</taxon>
    </lineage>
</organism>
<accession>A0A2P2J3B9</accession>
<sequence length="33" mass="3410">MSSKISLASLNLPSRHSPPIILVLATTSFSGIA</sequence>
<evidence type="ECO:0000313" key="1">
    <source>
        <dbReference type="EMBL" id="MBW87955.1"/>
    </source>
</evidence>
<proteinExistence type="predicted"/>
<name>A0A2P2J3B9_RHIMU</name>
<dbReference type="AlphaFoldDB" id="A0A2P2J3B9"/>
<reference evidence="1" key="1">
    <citation type="submission" date="2018-02" db="EMBL/GenBank/DDBJ databases">
        <title>Rhizophora mucronata_Transcriptome.</title>
        <authorList>
            <person name="Meera S.P."/>
            <person name="Sreeshan A."/>
            <person name="Augustine A."/>
        </authorList>
    </citation>
    <scope>NUCLEOTIDE SEQUENCE</scope>
    <source>
        <tissue evidence="1">Leaf</tissue>
    </source>
</reference>